<evidence type="ECO:0000256" key="8">
    <source>
        <dbReference type="ARBA" id="ARBA00023237"/>
    </source>
</evidence>
<evidence type="ECO:0000256" key="10">
    <source>
        <dbReference type="SAM" id="SignalP"/>
    </source>
</evidence>
<dbReference type="InterPro" id="IPR011250">
    <property type="entry name" value="OMP/PagP_B-barrel"/>
</dbReference>
<dbReference type="AlphaFoldDB" id="A0A0X1T7W0"/>
<dbReference type="Proteomes" id="UP000063229">
    <property type="component" value="Chromosome"/>
</dbReference>
<keyword evidence="3" id="KW-1134">Transmembrane beta strand</keyword>
<organism evidence="11 12">
    <name type="scientific">Pseudomonas agarici</name>
    <dbReference type="NCBI Taxonomy" id="46677"/>
    <lineage>
        <taxon>Bacteria</taxon>
        <taxon>Pseudomonadati</taxon>
        <taxon>Pseudomonadota</taxon>
        <taxon>Gammaproteobacteria</taxon>
        <taxon>Pseudomonadales</taxon>
        <taxon>Pseudomonadaceae</taxon>
        <taxon>Pseudomonas</taxon>
    </lineage>
</organism>
<evidence type="ECO:0000256" key="6">
    <source>
        <dbReference type="ARBA" id="ARBA00023114"/>
    </source>
</evidence>
<proteinExistence type="predicted"/>
<gene>
    <name evidence="11" type="ORF">AWM79_23145</name>
</gene>
<evidence type="ECO:0000256" key="5">
    <source>
        <dbReference type="ARBA" id="ARBA00023065"/>
    </source>
</evidence>
<dbReference type="RefSeq" id="WP_017134235.1">
    <property type="nucleotide sequence ID" value="NZ_CP014135.1"/>
</dbReference>
<dbReference type="PROSITE" id="PS01068">
    <property type="entry name" value="OMPA_1"/>
    <property type="match status" value="1"/>
</dbReference>
<evidence type="ECO:0000256" key="7">
    <source>
        <dbReference type="ARBA" id="ARBA00023136"/>
    </source>
</evidence>
<comment type="subcellular location">
    <subcellularLocation>
        <location evidence="1">Cell outer membrane</location>
        <topology evidence="1">Multi-pass membrane protein</topology>
    </subcellularLocation>
</comment>
<keyword evidence="8" id="KW-0998">Cell outer membrane</keyword>
<dbReference type="STRING" id="46677.AWM79_23145"/>
<dbReference type="OrthoDB" id="1149075at2"/>
<dbReference type="GO" id="GO:0015288">
    <property type="term" value="F:porin activity"/>
    <property type="evidence" value="ECO:0007669"/>
    <property type="project" value="UniProtKB-KW"/>
</dbReference>
<name>A0A0X1T7W0_PSEAA</name>
<dbReference type="InterPro" id="IPR050330">
    <property type="entry name" value="Bact_OuterMem_StrucFunc"/>
</dbReference>
<dbReference type="Gene3D" id="2.40.160.20">
    <property type="match status" value="1"/>
</dbReference>
<dbReference type="InterPro" id="IPR006664">
    <property type="entry name" value="OMP_bac"/>
</dbReference>
<evidence type="ECO:0000256" key="2">
    <source>
        <dbReference type="ARBA" id="ARBA00022448"/>
    </source>
</evidence>
<dbReference type="InterPro" id="IPR006690">
    <property type="entry name" value="OMPA-like_CS"/>
</dbReference>
<feature type="region of interest" description="Disordered" evidence="9">
    <location>
        <begin position="296"/>
        <end position="327"/>
    </location>
</feature>
<evidence type="ECO:0000313" key="12">
    <source>
        <dbReference type="Proteomes" id="UP000063229"/>
    </source>
</evidence>
<keyword evidence="12" id="KW-1185">Reference proteome</keyword>
<evidence type="ECO:0000313" key="11">
    <source>
        <dbReference type="EMBL" id="AMB88013.1"/>
    </source>
</evidence>
<dbReference type="GO" id="GO:0009279">
    <property type="term" value="C:cell outer membrane"/>
    <property type="evidence" value="ECO:0007669"/>
    <property type="project" value="UniProtKB-SubCell"/>
</dbReference>
<evidence type="ECO:0000256" key="1">
    <source>
        <dbReference type="ARBA" id="ARBA00004571"/>
    </source>
</evidence>
<dbReference type="SUPFAM" id="SSF103088">
    <property type="entry name" value="OmpA-like"/>
    <property type="match status" value="1"/>
</dbReference>
<dbReference type="CDD" id="cd07185">
    <property type="entry name" value="OmpA_C-like"/>
    <property type="match status" value="1"/>
</dbReference>
<protein>
    <submittedName>
        <fullName evidence="11">Porin</fullName>
    </submittedName>
</protein>
<keyword evidence="10" id="KW-0732">Signal</keyword>
<evidence type="ECO:0000256" key="9">
    <source>
        <dbReference type="SAM" id="MobiDB-lite"/>
    </source>
</evidence>
<dbReference type="SUPFAM" id="SSF56925">
    <property type="entry name" value="OMPA-like"/>
    <property type="match status" value="1"/>
</dbReference>
<dbReference type="Pfam" id="PF05736">
    <property type="entry name" value="OprF"/>
    <property type="match status" value="1"/>
</dbReference>
<keyword evidence="7" id="KW-0472">Membrane</keyword>
<dbReference type="InterPro" id="IPR036737">
    <property type="entry name" value="OmpA-like_sf"/>
</dbReference>
<feature type="signal peptide" evidence="10">
    <location>
        <begin position="1"/>
        <end position="24"/>
    </location>
</feature>
<dbReference type="PANTHER" id="PTHR30329">
    <property type="entry name" value="STATOR ELEMENT OF FLAGELLAR MOTOR COMPLEX"/>
    <property type="match status" value="1"/>
</dbReference>
<evidence type="ECO:0000256" key="3">
    <source>
        <dbReference type="ARBA" id="ARBA00022452"/>
    </source>
</evidence>
<dbReference type="PROSITE" id="PS51123">
    <property type="entry name" value="OMPA_2"/>
    <property type="match status" value="1"/>
</dbReference>
<evidence type="ECO:0000256" key="4">
    <source>
        <dbReference type="ARBA" id="ARBA00022692"/>
    </source>
</evidence>
<dbReference type="Gene3D" id="3.30.1330.60">
    <property type="entry name" value="OmpA-like domain"/>
    <property type="match status" value="1"/>
</dbReference>
<accession>A0A0X1T7W0</accession>
<dbReference type="PRINTS" id="PR01021">
    <property type="entry name" value="OMPADOMAIN"/>
</dbReference>
<feature type="chain" id="PRO_5044005513" evidence="10">
    <location>
        <begin position="25"/>
        <end position="327"/>
    </location>
</feature>
<dbReference type="GO" id="GO:0046930">
    <property type="term" value="C:pore complex"/>
    <property type="evidence" value="ECO:0007669"/>
    <property type="project" value="UniProtKB-KW"/>
</dbReference>
<dbReference type="InterPro" id="IPR008722">
    <property type="entry name" value="OprF_membrane_N"/>
</dbReference>
<keyword evidence="6" id="KW-0626">Porin</keyword>
<feature type="compositionally biased region" description="Basic and acidic residues" evidence="9">
    <location>
        <begin position="316"/>
        <end position="327"/>
    </location>
</feature>
<dbReference type="KEGG" id="pagb:AWM79_23145"/>
<sequence>MKLKNTLGIAVGTLVAATSFGVLAQGQGAVEGELFYGKKYNDSVNHVEDGYQPGASIGYFLTDDVSVNLTYGKDNHTRSNDGTGNQKIRGDQFGLNSQYHFGSVGDAIRPYVQGGVKYGTLTNVAATGHTGRDQSTFLTAGAGAKWYITDNLYARAGVEADYKLDNGQWDYIPSIGLGVNFGGSGGKVAAAPAPAPVAEEPAPVAEAPVAEMVKVQLDVKFDFDKSVVKPNSYADIKNLADFMKQYPQTSTVVKGYTDNVGTDAYNQKLSERRAHAVAQVLTNQYGVEQSRVSSLGYGKNNPAASNATKEGQAINRRVEAEVEAQAK</sequence>
<reference evidence="11 12" key="1">
    <citation type="submission" date="2016-01" db="EMBL/GenBank/DDBJ databases">
        <authorList>
            <person name="McClelland M."/>
            <person name="Jain A."/>
            <person name="Saraogi P."/>
            <person name="Mendelson R."/>
            <person name="Westerman R."/>
            <person name="SanMiguel P."/>
            <person name="Csonka L."/>
        </authorList>
    </citation>
    <scope>NUCLEOTIDE SEQUENCE [LARGE SCALE GENOMIC DNA]</scope>
    <source>
        <strain evidence="11 12">NCPPB 2472</strain>
    </source>
</reference>
<keyword evidence="5" id="KW-0406">Ion transport</keyword>
<keyword evidence="2" id="KW-0813">Transport</keyword>
<dbReference type="Pfam" id="PF00691">
    <property type="entry name" value="OmpA"/>
    <property type="match status" value="1"/>
</dbReference>
<dbReference type="GO" id="GO:0006811">
    <property type="term" value="P:monoatomic ion transport"/>
    <property type="evidence" value="ECO:0007669"/>
    <property type="project" value="UniProtKB-KW"/>
</dbReference>
<dbReference type="EMBL" id="CP014135">
    <property type="protein sequence ID" value="AMB88013.1"/>
    <property type="molecule type" value="Genomic_DNA"/>
</dbReference>
<keyword evidence="4" id="KW-0812">Transmembrane</keyword>
<dbReference type="InterPro" id="IPR006665">
    <property type="entry name" value="OmpA-like"/>
</dbReference>
<dbReference type="PANTHER" id="PTHR30329:SF21">
    <property type="entry name" value="LIPOPROTEIN YIAD-RELATED"/>
    <property type="match status" value="1"/>
</dbReference>